<dbReference type="AlphaFoldDB" id="G2G9X1"/>
<evidence type="ECO:0000313" key="3">
    <source>
        <dbReference type="Proteomes" id="UP000004217"/>
    </source>
</evidence>
<keyword evidence="1" id="KW-1133">Transmembrane helix</keyword>
<evidence type="ECO:0000313" key="2">
    <source>
        <dbReference type="EMBL" id="EGX59682.1"/>
    </source>
</evidence>
<organism evidence="2 3">
    <name type="scientific">Streptomyces zinciresistens K42</name>
    <dbReference type="NCBI Taxonomy" id="700597"/>
    <lineage>
        <taxon>Bacteria</taxon>
        <taxon>Bacillati</taxon>
        <taxon>Actinomycetota</taxon>
        <taxon>Actinomycetes</taxon>
        <taxon>Kitasatosporales</taxon>
        <taxon>Streptomycetaceae</taxon>
        <taxon>Streptomyces</taxon>
    </lineage>
</organism>
<dbReference type="PATRIC" id="fig|700597.3.peg.2244"/>
<keyword evidence="1" id="KW-0812">Transmembrane</keyword>
<dbReference type="EMBL" id="AGBF01000026">
    <property type="protein sequence ID" value="EGX59682.1"/>
    <property type="molecule type" value="Genomic_DNA"/>
</dbReference>
<dbReference type="Proteomes" id="UP000004217">
    <property type="component" value="Unassembled WGS sequence"/>
</dbReference>
<feature type="transmembrane region" description="Helical" evidence="1">
    <location>
        <begin position="55"/>
        <end position="74"/>
    </location>
</feature>
<gene>
    <name evidence="2" type="ORF">SZN_11458</name>
</gene>
<name>G2G9X1_9ACTN</name>
<feature type="transmembrane region" description="Helical" evidence="1">
    <location>
        <begin position="31"/>
        <end position="49"/>
    </location>
</feature>
<evidence type="ECO:0000256" key="1">
    <source>
        <dbReference type="SAM" id="Phobius"/>
    </source>
</evidence>
<accession>G2G9X1</accession>
<dbReference type="OrthoDB" id="4292195at2"/>
<reference evidence="2 3" key="1">
    <citation type="submission" date="2011-08" db="EMBL/GenBank/DDBJ databases">
        <authorList>
            <person name="Lin Y."/>
            <person name="Hao X."/>
            <person name="Johnstone L."/>
            <person name="Miller S.J."/>
            <person name="Wei G."/>
            <person name="Rensing C."/>
        </authorList>
    </citation>
    <scope>NUCLEOTIDE SEQUENCE [LARGE SCALE GENOMIC DNA]</scope>
    <source>
        <strain evidence="2 3">K42</strain>
    </source>
</reference>
<sequence length="107" mass="11216">MHTLTADPNTVVLAGDLLDWATLKTNQIGTLIKLVVGVMVLAAVAMAYWRTKSWVATLVAFLLGALVMWGIANLPSLQTKVGSEIEDTASASVQVPGPGTGDVRALL</sequence>
<dbReference type="RefSeq" id="WP_007494414.1">
    <property type="nucleotide sequence ID" value="NZ_AGBF01000026.1"/>
</dbReference>
<keyword evidence="1" id="KW-0472">Membrane</keyword>
<comment type="caution">
    <text evidence="2">The sequence shown here is derived from an EMBL/GenBank/DDBJ whole genome shotgun (WGS) entry which is preliminary data.</text>
</comment>
<proteinExistence type="predicted"/>
<keyword evidence="3" id="KW-1185">Reference proteome</keyword>
<protein>
    <submittedName>
        <fullName evidence="2">Uncharacterized protein</fullName>
    </submittedName>
</protein>